<dbReference type="GO" id="GO:0032259">
    <property type="term" value="P:methylation"/>
    <property type="evidence" value="ECO:0007669"/>
    <property type="project" value="UniProtKB-KW"/>
</dbReference>
<dbReference type="Gene3D" id="3.40.50.150">
    <property type="entry name" value="Vaccinia Virus protein VP39"/>
    <property type="match status" value="1"/>
</dbReference>
<dbReference type="SUPFAM" id="SSF53335">
    <property type="entry name" value="S-adenosyl-L-methionine-dependent methyltransferases"/>
    <property type="match status" value="1"/>
</dbReference>
<gene>
    <name evidence="1" type="ORF">BegalDRAFT_2570</name>
</gene>
<dbReference type="OrthoDB" id="932345at2"/>
<evidence type="ECO:0000313" key="1">
    <source>
        <dbReference type="EMBL" id="EIJ43413.1"/>
    </source>
</evidence>
<sequence>MNLTEQNFDNAYYLMLYPDVANHPAYQGKANGGWLHWEQFGQYESRQARAINQPVASTPPHLKHRSAGYALLQGKGLEIGALNQPAQLPEPCSIEYADVASRETLVQAFPELQNQLNNFVVVNHYCDLDKQGLSPFANGQYDFVILNHVIEHVANPINIVAELFRIVKPNGYIVISAPDKLYTFDKPRELTPFEHLWAEYQQQVSDVTDEHYLDFLRAVHPNVFNCPPEQLSIHIANVKNRREHAHVWDSAHFADFMQTCLSRLNIPATCCFLSEGEQNHFEYFSVWQKL</sequence>
<protein>
    <submittedName>
        <fullName evidence="1">Methyltransferase family protein</fullName>
    </submittedName>
</protein>
<keyword evidence="1" id="KW-0808">Transferase</keyword>
<name>I3CIH0_9GAMM</name>
<dbReference type="EMBL" id="JH600070">
    <property type="protein sequence ID" value="EIJ43413.1"/>
    <property type="molecule type" value="Genomic_DNA"/>
</dbReference>
<evidence type="ECO:0000313" key="2">
    <source>
        <dbReference type="Proteomes" id="UP000005744"/>
    </source>
</evidence>
<dbReference type="Pfam" id="PF13489">
    <property type="entry name" value="Methyltransf_23"/>
    <property type="match status" value="1"/>
</dbReference>
<keyword evidence="1" id="KW-0489">Methyltransferase</keyword>
<dbReference type="RefSeq" id="WP_002690572.1">
    <property type="nucleotide sequence ID" value="NZ_JH600070.1"/>
</dbReference>
<keyword evidence="2" id="KW-1185">Reference proteome</keyword>
<dbReference type="InterPro" id="IPR029063">
    <property type="entry name" value="SAM-dependent_MTases_sf"/>
</dbReference>
<reference evidence="1 2" key="1">
    <citation type="submission" date="2011-11" db="EMBL/GenBank/DDBJ databases">
        <title>Improved High-Quality Draft sequence of Beggiatoa alba B18lD.</title>
        <authorList>
            <consortium name="US DOE Joint Genome Institute"/>
            <person name="Lucas S."/>
            <person name="Han J."/>
            <person name="Lapidus A."/>
            <person name="Cheng J.-F."/>
            <person name="Goodwin L."/>
            <person name="Pitluck S."/>
            <person name="Peters L."/>
            <person name="Mikhailova N."/>
            <person name="Held B."/>
            <person name="Detter J.C."/>
            <person name="Han C."/>
            <person name="Tapia R."/>
            <person name="Land M."/>
            <person name="Hauser L."/>
            <person name="Kyrpides N."/>
            <person name="Ivanova N."/>
            <person name="Pagani I."/>
            <person name="Samuel K."/>
            <person name="Teske A."/>
            <person name="Mueller J."/>
            <person name="Woyke T."/>
        </authorList>
    </citation>
    <scope>NUCLEOTIDE SEQUENCE [LARGE SCALE GENOMIC DNA]</scope>
    <source>
        <strain evidence="1 2">B18LD</strain>
    </source>
</reference>
<dbReference type="Proteomes" id="UP000005744">
    <property type="component" value="Unassembled WGS sequence"/>
</dbReference>
<accession>I3CIH0</accession>
<dbReference type="CDD" id="cd02440">
    <property type="entry name" value="AdoMet_MTases"/>
    <property type="match status" value="1"/>
</dbReference>
<dbReference type="STRING" id="395493.BegalDRAFT_2570"/>
<proteinExistence type="predicted"/>
<dbReference type="HOGENOM" id="CLU_079282_0_0_6"/>
<dbReference type="AlphaFoldDB" id="I3CIH0"/>
<dbReference type="eggNOG" id="COG2226">
    <property type="taxonomic scope" value="Bacteria"/>
</dbReference>
<dbReference type="GO" id="GO:0008168">
    <property type="term" value="F:methyltransferase activity"/>
    <property type="evidence" value="ECO:0007669"/>
    <property type="project" value="UniProtKB-KW"/>
</dbReference>
<organism evidence="1 2">
    <name type="scientific">Beggiatoa alba B18LD</name>
    <dbReference type="NCBI Taxonomy" id="395493"/>
    <lineage>
        <taxon>Bacteria</taxon>
        <taxon>Pseudomonadati</taxon>
        <taxon>Pseudomonadota</taxon>
        <taxon>Gammaproteobacteria</taxon>
        <taxon>Thiotrichales</taxon>
        <taxon>Thiotrichaceae</taxon>
        <taxon>Beggiatoa</taxon>
    </lineage>
</organism>